<dbReference type="InterPro" id="IPR050311">
    <property type="entry name" value="ORC1/CDC6"/>
</dbReference>
<evidence type="ECO:0000256" key="4">
    <source>
        <dbReference type="ARBA" id="ARBA00022840"/>
    </source>
</evidence>
<accession>A0A9Q4C583</accession>
<dbReference type="GO" id="GO:0016887">
    <property type="term" value="F:ATP hydrolysis activity"/>
    <property type="evidence" value="ECO:0007669"/>
    <property type="project" value="InterPro"/>
</dbReference>
<reference evidence="7" key="1">
    <citation type="submission" date="2022-09" db="EMBL/GenBank/DDBJ databases">
        <title>Haloadaptaus new haloarchaeum isolated from saline soil.</title>
        <authorList>
            <person name="Duran-Viseras A."/>
            <person name="Sanchez-Porro C."/>
            <person name="Ventosa A."/>
        </authorList>
    </citation>
    <scope>NUCLEOTIDE SEQUENCE</scope>
    <source>
        <strain evidence="7">F3-133</strain>
    </source>
</reference>
<dbReference type="SMART" id="SM01074">
    <property type="entry name" value="Cdc6_C"/>
    <property type="match status" value="1"/>
</dbReference>
<gene>
    <name evidence="7" type="ORF">EGH25_09040</name>
</gene>
<name>A0A9Q4C583_9EURY</name>
<dbReference type="Gene3D" id="3.40.50.300">
    <property type="entry name" value="P-loop containing nucleotide triphosphate hydrolases"/>
    <property type="match status" value="1"/>
</dbReference>
<evidence type="ECO:0000256" key="3">
    <source>
        <dbReference type="ARBA" id="ARBA00022741"/>
    </source>
</evidence>
<dbReference type="GO" id="GO:0005524">
    <property type="term" value="F:ATP binding"/>
    <property type="evidence" value="ECO:0007669"/>
    <property type="project" value="UniProtKB-KW"/>
</dbReference>
<proteinExistence type="inferred from homology"/>
<dbReference type="Pfam" id="PF09079">
    <property type="entry name" value="WHD_Cdc6"/>
    <property type="match status" value="1"/>
</dbReference>
<dbReference type="InterPro" id="IPR015163">
    <property type="entry name" value="Cdc6_C"/>
</dbReference>
<keyword evidence="3" id="KW-0547">Nucleotide-binding</keyword>
<feature type="domain" description="AAA+ ATPase" evidence="5">
    <location>
        <begin position="43"/>
        <end position="181"/>
    </location>
</feature>
<evidence type="ECO:0000256" key="1">
    <source>
        <dbReference type="ARBA" id="ARBA00006184"/>
    </source>
</evidence>
<dbReference type="PANTHER" id="PTHR10763">
    <property type="entry name" value="CELL DIVISION CONTROL PROTEIN 6-RELATED"/>
    <property type="match status" value="1"/>
</dbReference>
<feature type="domain" description="Cdc6 C-terminal" evidence="6">
    <location>
        <begin position="271"/>
        <end position="344"/>
    </location>
</feature>
<keyword evidence="8" id="KW-1185">Reference proteome</keyword>
<organism evidence="7 8">
    <name type="scientific">Halorutilus salinus</name>
    <dbReference type="NCBI Taxonomy" id="2487751"/>
    <lineage>
        <taxon>Archaea</taxon>
        <taxon>Methanobacteriati</taxon>
        <taxon>Methanobacteriota</taxon>
        <taxon>Stenosarchaea group</taxon>
        <taxon>Halobacteria</taxon>
        <taxon>Halorutilales</taxon>
        <taxon>Halorutilaceae</taxon>
        <taxon>Halorutilus</taxon>
    </lineage>
</organism>
<dbReference type="SUPFAM" id="SSF46785">
    <property type="entry name" value="Winged helix' DNA-binding domain"/>
    <property type="match status" value="1"/>
</dbReference>
<dbReference type="RefSeq" id="WP_266087790.1">
    <property type="nucleotide sequence ID" value="NZ_RKLV01000008.1"/>
</dbReference>
<dbReference type="Gene3D" id="1.10.8.60">
    <property type="match status" value="1"/>
</dbReference>
<comment type="caution">
    <text evidence="7">The sequence shown here is derived from an EMBL/GenBank/DDBJ whole genome shotgun (WGS) entry which is preliminary data.</text>
</comment>
<evidence type="ECO:0000313" key="8">
    <source>
        <dbReference type="Proteomes" id="UP001149411"/>
    </source>
</evidence>
<dbReference type="InterPro" id="IPR027417">
    <property type="entry name" value="P-loop_NTPase"/>
</dbReference>
<dbReference type="InterPro" id="IPR003593">
    <property type="entry name" value="AAA+_ATPase"/>
</dbReference>
<dbReference type="Proteomes" id="UP001149411">
    <property type="component" value="Unassembled WGS sequence"/>
</dbReference>
<comment type="similarity">
    <text evidence="1">Belongs to the CDC6/cdc18 family.</text>
</comment>
<evidence type="ECO:0000313" key="7">
    <source>
        <dbReference type="EMBL" id="MCX2819493.1"/>
    </source>
</evidence>
<dbReference type="Pfam" id="PF13401">
    <property type="entry name" value="AAA_22"/>
    <property type="match status" value="1"/>
</dbReference>
<dbReference type="Gene3D" id="1.10.10.10">
    <property type="entry name" value="Winged helix-like DNA-binding domain superfamily/Winged helix DNA-binding domain"/>
    <property type="match status" value="1"/>
</dbReference>
<evidence type="ECO:0000256" key="2">
    <source>
        <dbReference type="ARBA" id="ARBA00022705"/>
    </source>
</evidence>
<sequence length="347" mass="39402">MNRDNVISDPQPLKPEYTPKNLVDRKEEKAVLTEAFSDITDYAEQNLYLHGPNGTGKTLLARKTLEDLPASTPSSYVDCKLHNTQYKALKQIYSDVSREEVGTGHHTSELQRKVQDRVSGVNTVIVLDDVDFLLQKDGDGLLYYLSRTKDVSLVVVSSNHADPASVLEERTYSSLHPRRASIEPYTGKQAYEILKKRAEKSLEKRSLHKNALTYIASKTQNATVGLFWLREAALNTDDHVSENLVKEVEVDAQARYVDYLLGDLTEHHTHVYTSIQELTSTGEETVQTGDVYKKYRETVGEKEAVSDRRLSDYIKQLELLNLIQAEYHYGGKKGKTREIRLRGLEEI</sequence>
<evidence type="ECO:0000259" key="6">
    <source>
        <dbReference type="SMART" id="SM01074"/>
    </source>
</evidence>
<keyword evidence="4" id="KW-0067">ATP-binding</keyword>
<dbReference type="GO" id="GO:0006260">
    <property type="term" value="P:DNA replication"/>
    <property type="evidence" value="ECO:0007669"/>
    <property type="project" value="UniProtKB-KW"/>
</dbReference>
<dbReference type="InterPro" id="IPR036388">
    <property type="entry name" value="WH-like_DNA-bd_sf"/>
</dbReference>
<dbReference type="EMBL" id="RKLV01000008">
    <property type="protein sequence ID" value="MCX2819493.1"/>
    <property type="molecule type" value="Genomic_DNA"/>
</dbReference>
<dbReference type="SMART" id="SM00382">
    <property type="entry name" value="AAA"/>
    <property type="match status" value="1"/>
</dbReference>
<evidence type="ECO:0000259" key="5">
    <source>
        <dbReference type="SMART" id="SM00382"/>
    </source>
</evidence>
<dbReference type="PANTHER" id="PTHR10763:SF26">
    <property type="entry name" value="CELL DIVISION CONTROL PROTEIN 6 HOMOLOG"/>
    <property type="match status" value="1"/>
</dbReference>
<dbReference type="AlphaFoldDB" id="A0A9Q4C583"/>
<dbReference type="SUPFAM" id="SSF52540">
    <property type="entry name" value="P-loop containing nucleoside triphosphate hydrolases"/>
    <property type="match status" value="1"/>
</dbReference>
<protein>
    <submittedName>
        <fullName evidence="7">AAA family ATPase</fullName>
    </submittedName>
</protein>
<dbReference type="InterPro" id="IPR036390">
    <property type="entry name" value="WH_DNA-bd_sf"/>
</dbReference>
<dbReference type="InterPro" id="IPR049945">
    <property type="entry name" value="AAA_22"/>
</dbReference>
<keyword evidence="2" id="KW-0235">DNA replication</keyword>